<dbReference type="Pfam" id="PF11985">
    <property type="entry name" value="Phage_Mu_Gp27"/>
    <property type="match status" value="1"/>
</dbReference>
<evidence type="ECO:0008006" key="3">
    <source>
        <dbReference type="Google" id="ProtNLM"/>
    </source>
</evidence>
<dbReference type="AlphaFoldDB" id="A0A0X8JJA5"/>
<dbReference type="EMBL" id="CP014229">
    <property type="protein sequence ID" value="AMD89830.1"/>
    <property type="molecule type" value="Genomic_DNA"/>
</dbReference>
<gene>
    <name evidence="1" type="ORF">AXF13_06725</name>
</gene>
<keyword evidence="2" id="KW-1185">Reference proteome</keyword>
<dbReference type="STRING" id="44742.AXF13_06725"/>
<accession>A0A0X8JJA5</accession>
<evidence type="ECO:0000313" key="1">
    <source>
        <dbReference type="EMBL" id="AMD89830.1"/>
    </source>
</evidence>
<dbReference type="KEGG" id="dfi:AXF13_06725"/>
<sequence>MGRTGKVRRLPPELREQLHAMLDAGHTLDEITAHLKSLGADVSRSGLGRYKQQVDKVAQRLRESRNMADAIMDRMGADAATGKGGAALIQMLTTLTTDYMVRRLDEPDAEMEVKELRALSRAIKERAQAARATQDYDVKLREAARREAEEDLKKAVDAAAREGGPKATPEEIFRRVQAIYRGEA</sequence>
<name>A0A0X8JJA5_9BACT</name>
<reference evidence="2" key="1">
    <citation type="submission" date="2016-02" db="EMBL/GenBank/DDBJ databases">
        <authorList>
            <person name="Holder M.E."/>
            <person name="Ajami N.J."/>
            <person name="Petrosino J.F."/>
        </authorList>
    </citation>
    <scope>NUCLEOTIDE SEQUENCE [LARGE SCALE GENOMIC DNA]</scope>
    <source>
        <strain evidence="2">CCUG 45958</strain>
    </source>
</reference>
<proteinExistence type="predicted"/>
<dbReference type="Proteomes" id="UP000069241">
    <property type="component" value="Chromosome"/>
</dbReference>
<organism evidence="1 2">
    <name type="scientific">Desulfovibrio fairfieldensis</name>
    <dbReference type="NCBI Taxonomy" id="44742"/>
    <lineage>
        <taxon>Bacteria</taxon>
        <taxon>Pseudomonadati</taxon>
        <taxon>Thermodesulfobacteriota</taxon>
        <taxon>Desulfovibrionia</taxon>
        <taxon>Desulfovibrionales</taxon>
        <taxon>Desulfovibrionaceae</taxon>
        <taxon>Desulfovibrio</taxon>
    </lineage>
</organism>
<dbReference type="InterPro" id="IPR021874">
    <property type="entry name" value="Phage_Mu_Gp27"/>
</dbReference>
<protein>
    <recommendedName>
        <fullName evidence="3">Terminase</fullName>
    </recommendedName>
</protein>
<evidence type="ECO:0000313" key="2">
    <source>
        <dbReference type="Proteomes" id="UP000069241"/>
    </source>
</evidence>
<dbReference type="RefSeq" id="WP_062252144.1">
    <property type="nucleotide sequence ID" value="NZ_CP014229.1"/>
</dbReference>